<dbReference type="RefSeq" id="WP_183662508.1">
    <property type="nucleotide sequence ID" value="NZ_BAAAXX010000059.1"/>
</dbReference>
<reference evidence="1 2" key="1">
    <citation type="submission" date="2020-08" db="EMBL/GenBank/DDBJ databases">
        <title>Sequencing the genomes of 1000 actinobacteria strains.</title>
        <authorList>
            <person name="Klenk H.-P."/>
        </authorList>
    </citation>
    <scope>NUCLEOTIDE SEQUENCE [LARGE SCALE GENOMIC DNA]</scope>
    <source>
        <strain evidence="1 2">DSM 44320</strain>
    </source>
</reference>
<sequence>MSENTNVGIGLNAPGLGVQVDEAHTAQYLDMARKGMIVADSSNCGAVQNNFALTAETTTRL</sequence>
<keyword evidence="2" id="KW-1185">Reference proteome</keyword>
<dbReference type="Proteomes" id="UP000579945">
    <property type="component" value="Unassembled WGS sequence"/>
</dbReference>
<evidence type="ECO:0000313" key="2">
    <source>
        <dbReference type="Proteomes" id="UP000579945"/>
    </source>
</evidence>
<accession>A0A7W5VLV8</accession>
<organism evidence="1 2">
    <name type="scientific">Nonomuraea dietziae</name>
    <dbReference type="NCBI Taxonomy" id="65515"/>
    <lineage>
        <taxon>Bacteria</taxon>
        <taxon>Bacillati</taxon>
        <taxon>Actinomycetota</taxon>
        <taxon>Actinomycetes</taxon>
        <taxon>Streptosporangiales</taxon>
        <taxon>Streptosporangiaceae</taxon>
        <taxon>Nonomuraea</taxon>
    </lineage>
</organism>
<gene>
    <name evidence="1" type="ORF">FHR33_009748</name>
</gene>
<evidence type="ECO:0000313" key="1">
    <source>
        <dbReference type="EMBL" id="MBB3733795.1"/>
    </source>
</evidence>
<dbReference type="AlphaFoldDB" id="A0A7W5VLV8"/>
<dbReference type="GeneID" id="95395722"/>
<name>A0A7W5VLV8_9ACTN</name>
<proteinExistence type="predicted"/>
<comment type="caution">
    <text evidence="1">The sequence shown here is derived from an EMBL/GenBank/DDBJ whole genome shotgun (WGS) entry which is preliminary data.</text>
</comment>
<dbReference type="EMBL" id="JACIBV010000003">
    <property type="protein sequence ID" value="MBB3733795.1"/>
    <property type="molecule type" value="Genomic_DNA"/>
</dbReference>
<protein>
    <submittedName>
        <fullName evidence="1">Uncharacterized protein</fullName>
    </submittedName>
</protein>